<feature type="signal peptide" evidence="1">
    <location>
        <begin position="1"/>
        <end position="22"/>
    </location>
</feature>
<feature type="chain" id="PRO_5020593220" description="Outer membrane protein beta-barrel domain-containing protein" evidence="1">
    <location>
        <begin position="23"/>
        <end position="234"/>
    </location>
</feature>
<dbReference type="RefSeq" id="WP_130023157.1">
    <property type="nucleotide sequence ID" value="NZ_SEWF01000038.1"/>
</dbReference>
<dbReference type="Gene3D" id="2.40.160.170">
    <property type="match status" value="1"/>
</dbReference>
<dbReference type="Proteomes" id="UP000293162">
    <property type="component" value="Unassembled WGS sequence"/>
</dbReference>
<comment type="caution">
    <text evidence="2">The sequence shown here is derived from an EMBL/GenBank/DDBJ whole genome shotgun (WGS) entry which is preliminary data.</text>
</comment>
<proteinExistence type="predicted"/>
<dbReference type="EMBL" id="SEWF01000038">
    <property type="protein sequence ID" value="RYU93736.1"/>
    <property type="molecule type" value="Genomic_DNA"/>
</dbReference>
<evidence type="ECO:0008006" key="4">
    <source>
        <dbReference type="Google" id="ProtNLM"/>
    </source>
</evidence>
<evidence type="ECO:0000256" key="1">
    <source>
        <dbReference type="SAM" id="SignalP"/>
    </source>
</evidence>
<sequence length="234" mass="26299">MKIFLINTYLFLMCFLSEESLAMTTDTSFAGAIKKTVIGVNLSTQGIGGTISMVIPSKVVLVGEVGYSFFKYTKDINYRTPEESDIFFQPDIHQHIVTGMISWYPFKKRLIYFKSGIGYGIRQRYFVRVTSPTGLLLGGVEISSEDFGQVDLAVQWSRLMPYVGVGIGRPSPKKKLGVSFNVGCFYMGSPKLLAQFEGFLESTTLDSQIAVIQKNMKNYSYFPVLSVSLRYRIK</sequence>
<protein>
    <recommendedName>
        <fullName evidence="4">Outer membrane protein beta-barrel domain-containing protein</fullName>
    </recommendedName>
</protein>
<evidence type="ECO:0000313" key="2">
    <source>
        <dbReference type="EMBL" id="RYU93736.1"/>
    </source>
</evidence>
<organism evidence="2 3">
    <name type="scientific">Emticicia agri</name>
    <dbReference type="NCBI Taxonomy" id="2492393"/>
    <lineage>
        <taxon>Bacteria</taxon>
        <taxon>Pseudomonadati</taxon>
        <taxon>Bacteroidota</taxon>
        <taxon>Cytophagia</taxon>
        <taxon>Cytophagales</taxon>
        <taxon>Leadbetterellaceae</taxon>
        <taxon>Emticicia</taxon>
    </lineage>
</organism>
<name>A0A4Q5LVH9_9BACT</name>
<dbReference type="OrthoDB" id="597504at2"/>
<keyword evidence="1" id="KW-0732">Signal</keyword>
<reference evidence="2 3" key="1">
    <citation type="submission" date="2019-02" db="EMBL/GenBank/DDBJ databases">
        <title>Bacterial novel species Emticicia sp. 17J42-9 isolated from soil.</title>
        <authorList>
            <person name="Jung H.-Y."/>
        </authorList>
    </citation>
    <scope>NUCLEOTIDE SEQUENCE [LARGE SCALE GENOMIC DNA]</scope>
    <source>
        <strain evidence="2 3">17J42-9</strain>
    </source>
</reference>
<evidence type="ECO:0000313" key="3">
    <source>
        <dbReference type="Proteomes" id="UP000293162"/>
    </source>
</evidence>
<gene>
    <name evidence="2" type="ORF">EWM59_20675</name>
</gene>
<accession>A0A4Q5LVH9</accession>
<dbReference type="AlphaFoldDB" id="A0A4Q5LVH9"/>
<keyword evidence="3" id="KW-1185">Reference proteome</keyword>